<proteinExistence type="inferred from homology"/>
<dbReference type="KEGG" id="arac:E0W69_019080"/>
<evidence type="ECO:0000256" key="3">
    <source>
        <dbReference type="ARBA" id="ARBA00022475"/>
    </source>
</evidence>
<dbReference type="PANTHER" id="PTHR30558">
    <property type="entry name" value="EXBD MEMBRANE COMPONENT OF PMF-DRIVEN MACROMOLECULE IMPORT SYSTEM"/>
    <property type="match status" value="1"/>
</dbReference>
<dbReference type="GO" id="GO:0022857">
    <property type="term" value="F:transmembrane transporter activity"/>
    <property type="evidence" value="ECO:0007669"/>
    <property type="project" value="InterPro"/>
</dbReference>
<comment type="similarity">
    <text evidence="2 7">Belongs to the ExbD/TolR family.</text>
</comment>
<dbReference type="AlphaFoldDB" id="A0A5P2G7J5"/>
<dbReference type="OrthoDB" id="9793581at2"/>
<keyword evidence="7" id="KW-0813">Transport</keyword>
<comment type="subcellular location">
    <subcellularLocation>
        <location evidence="1">Cell membrane</location>
        <topology evidence="1">Single-pass membrane protein</topology>
    </subcellularLocation>
    <subcellularLocation>
        <location evidence="7">Cell membrane</location>
        <topology evidence="7">Single-pass type II membrane protein</topology>
    </subcellularLocation>
</comment>
<protein>
    <submittedName>
        <fullName evidence="8">Biopolymer transporter ExbD</fullName>
    </submittedName>
</protein>
<organism evidence="8 9">
    <name type="scientific">Rhizosphaericola mali</name>
    <dbReference type="NCBI Taxonomy" id="2545455"/>
    <lineage>
        <taxon>Bacteria</taxon>
        <taxon>Pseudomonadati</taxon>
        <taxon>Bacteroidota</taxon>
        <taxon>Chitinophagia</taxon>
        <taxon>Chitinophagales</taxon>
        <taxon>Chitinophagaceae</taxon>
        <taxon>Rhizosphaericola</taxon>
    </lineage>
</organism>
<evidence type="ECO:0000256" key="5">
    <source>
        <dbReference type="ARBA" id="ARBA00022989"/>
    </source>
</evidence>
<dbReference type="InterPro" id="IPR003400">
    <property type="entry name" value="ExbD"/>
</dbReference>
<dbReference type="Pfam" id="PF02472">
    <property type="entry name" value="ExbD"/>
    <property type="match status" value="1"/>
</dbReference>
<evidence type="ECO:0000256" key="4">
    <source>
        <dbReference type="ARBA" id="ARBA00022692"/>
    </source>
</evidence>
<evidence type="ECO:0000313" key="8">
    <source>
        <dbReference type="EMBL" id="QES90668.1"/>
    </source>
</evidence>
<keyword evidence="4 7" id="KW-0812">Transmembrane</keyword>
<evidence type="ECO:0000256" key="1">
    <source>
        <dbReference type="ARBA" id="ARBA00004162"/>
    </source>
</evidence>
<evidence type="ECO:0000313" key="9">
    <source>
        <dbReference type="Proteomes" id="UP000292424"/>
    </source>
</evidence>
<gene>
    <name evidence="8" type="ORF">E0W69_019080</name>
</gene>
<dbReference type="Proteomes" id="UP000292424">
    <property type="component" value="Chromosome"/>
</dbReference>
<sequence>MGRPAIAKKQPTVDMTAMCDVAFLLLSFFILATKLKPQESVTIATPSSVSKQEAPSKDLVVISINPAGKVFFSVQEAEKKKAMIEDAAKLANVNLSPDEVDKLTKQSMIAVPFAQLKQQAAMNDKEIGDKLPGIDVQDSAHNEMRTWLRAANDAYFGTKMNLLIKGDNVAKYPQFREVIDALKANELFQFQLVTNPEAVPTGTLLWESENERKK</sequence>
<evidence type="ECO:0000256" key="7">
    <source>
        <dbReference type="RuleBase" id="RU003879"/>
    </source>
</evidence>
<keyword evidence="6" id="KW-0472">Membrane</keyword>
<keyword evidence="3" id="KW-1003">Cell membrane</keyword>
<name>A0A5P2G7J5_9BACT</name>
<dbReference type="GO" id="GO:0015031">
    <property type="term" value="P:protein transport"/>
    <property type="evidence" value="ECO:0007669"/>
    <property type="project" value="UniProtKB-KW"/>
</dbReference>
<dbReference type="PANTHER" id="PTHR30558:SF3">
    <property type="entry name" value="BIOPOLYMER TRANSPORT PROTEIN EXBD-RELATED"/>
    <property type="match status" value="1"/>
</dbReference>
<keyword evidence="9" id="KW-1185">Reference proteome</keyword>
<dbReference type="GO" id="GO:0005886">
    <property type="term" value="C:plasma membrane"/>
    <property type="evidence" value="ECO:0007669"/>
    <property type="project" value="UniProtKB-SubCell"/>
</dbReference>
<reference evidence="8 9" key="1">
    <citation type="submission" date="2019-09" db="EMBL/GenBank/DDBJ databases">
        <title>Complete genome sequence of Arachidicoccus sp. B3-10 isolated from apple orchard soil.</title>
        <authorList>
            <person name="Kim H.S."/>
            <person name="Han K.-I."/>
            <person name="Suh M.K."/>
            <person name="Lee K.C."/>
            <person name="Eom M.K."/>
            <person name="Kim J.-S."/>
            <person name="Kang S.W."/>
            <person name="Sin Y."/>
            <person name="Lee J.-S."/>
        </authorList>
    </citation>
    <scope>NUCLEOTIDE SEQUENCE [LARGE SCALE GENOMIC DNA]</scope>
    <source>
        <strain evidence="8 9">B3-10</strain>
    </source>
</reference>
<dbReference type="EMBL" id="CP044016">
    <property type="protein sequence ID" value="QES90668.1"/>
    <property type="molecule type" value="Genomic_DNA"/>
</dbReference>
<dbReference type="RefSeq" id="WP_131331653.1">
    <property type="nucleotide sequence ID" value="NZ_CP044016.1"/>
</dbReference>
<keyword evidence="7" id="KW-0653">Protein transport</keyword>
<evidence type="ECO:0000256" key="6">
    <source>
        <dbReference type="ARBA" id="ARBA00023136"/>
    </source>
</evidence>
<accession>A0A5P2G7J5</accession>
<evidence type="ECO:0000256" key="2">
    <source>
        <dbReference type="ARBA" id="ARBA00005811"/>
    </source>
</evidence>
<keyword evidence="5" id="KW-1133">Transmembrane helix</keyword>